<evidence type="ECO:0008006" key="11">
    <source>
        <dbReference type="Google" id="ProtNLM"/>
    </source>
</evidence>
<organism evidence="9 10">
    <name type="scientific">Dictyostelium firmibasis</name>
    <dbReference type="NCBI Taxonomy" id="79012"/>
    <lineage>
        <taxon>Eukaryota</taxon>
        <taxon>Amoebozoa</taxon>
        <taxon>Evosea</taxon>
        <taxon>Eumycetozoa</taxon>
        <taxon>Dictyostelia</taxon>
        <taxon>Dictyosteliales</taxon>
        <taxon>Dictyosteliaceae</taxon>
        <taxon>Dictyostelium</taxon>
    </lineage>
</organism>
<evidence type="ECO:0000256" key="6">
    <source>
        <dbReference type="SAM" id="MobiDB-lite"/>
    </source>
</evidence>
<keyword evidence="10" id="KW-1185">Reference proteome</keyword>
<dbReference type="InterPro" id="IPR036898">
    <property type="entry name" value="RNA_pol_Rpb7-like_N_sf"/>
</dbReference>
<dbReference type="SUPFAM" id="SSF50249">
    <property type="entry name" value="Nucleic acid-binding proteins"/>
    <property type="match status" value="1"/>
</dbReference>
<dbReference type="Pfam" id="PF03876">
    <property type="entry name" value="SHS2_Rpb7-N"/>
    <property type="match status" value="1"/>
</dbReference>
<evidence type="ECO:0000256" key="3">
    <source>
        <dbReference type="ARBA" id="ARBA00022478"/>
    </source>
</evidence>
<feature type="domain" description="S1 motif" evidence="7">
    <location>
        <begin position="95"/>
        <end position="173"/>
    </location>
</feature>
<feature type="compositionally biased region" description="Basic and acidic residues" evidence="6">
    <location>
        <begin position="272"/>
        <end position="307"/>
    </location>
</feature>
<protein>
    <recommendedName>
        <fullName evidence="11">DNA-directed RNA polymerase I subunit RPA43</fullName>
    </recommendedName>
</protein>
<accession>A0AAN7TLW4</accession>
<feature type="domain" description="RNA polymerase Rpb7-like N-terminal" evidence="8">
    <location>
        <begin position="28"/>
        <end position="81"/>
    </location>
</feature>
<feature type="compositionally biased region" description="Low complexity" evidence="6">
    <location>
        <begin position="206"/>
        <end position="242"/>
    </location>
</feature>
<evidence type="ECO:0000256" key="1">
    <source>
        <dbReference type="ARBA" id="ARBA00004604"/>
    </source>
</evidence>
<keyword evidence="4" id="KW-0804">Transcription</keyword>
<dbReference type="PANTHER" id="PTHR12709:SF5">
    <property type="entry name" value="DNA-DIRECTED RNA POLYMERASE I SUBUNIT RPA43"/>
    <property type="match status" value="1"/>
</dbReference>
<dbReference type="GO" id="GO:0003676">
    <property type="term" value="F:nucleic acid binding"/>
    <property type="evidence" value="ECO:0007669"/>
    <property type="project" value="InterPro"/>
</dbReference>
<dbReference type="AlphaFoldDB" id="A0AAN7TLW4"/>
<comment type="subcellular location">
    <subcellularLocation>
        <location evidence="1">Nucleus</location>
        <location evidence="1">Nucleolus</location>
    </subcellularLocation>
</comment>
<sequence>MTSKIVSINPLIIPVENCFEEMKVQLSLQLPPMDTQNLCSGTKSMLDRLIFKYKTELGGIIISYYDVVHTDKEAKIFYDSPYLGMNIHVKFLVFKPFRDQILNGVVKRVSTTHISLLVFGTISASISKSNIPRSFIFDHSSNMFINKQNSTTISVGTKIAFKVIDVSADKHNIGIQGDMTDITSTGIIGFDENQSLQFGSQYDAPNKYGNTDDNNINNYNGNNSNNKKNSSNNSNNGSLINNINNDLSEVVDESEKESEEEPKPIIIKEEPKIVSVKIESKKVVVKEEKQKSTSSKKDKDSKKEKDSKKRKKDSSEDSESSEEDKKKKSSKKEKESSKKSKKVKVESSSNESSEDEKEKKKKKKK</sequence>
<dbReference type="CDD" id="cd04328">
    <property type="entry name" value="RNAP_I_Rpa43_N"/>
    <property type="match status" value="1"/>
</dbReference>
<comment type="caution">
    <text evidence="9">The sequence shown here is derived from an EMBL/GenBank/DDBJ whole genome shotgun (WGS) entry which is preliminary data.</text>
</comment>
<keyword evidence="3" id="KW-0240">DNA-directed RNA polymerase</keyword>
<name>A0AAN7TLW4_9MYCE</name>
<dbReference type="InterPro" id="IPR045113">
    <property type="entry name" value="Rpb7-like"/>
</dbReference>
<reference evidence="9 10" key="1">
    <citation type="submission" date="2023-11" db="EMBL/GenBank/DDBJ databases">
        <title>Dfirmibasis_genome.</title>
        <authorList>
            <person name="Edelbroek B."/>
            <person name="Kjellin J."/>
            <person name="Jerlstrom-Hultqvist J."/>
            <person name="Soderbom F."/>
        </authorList>
    </citation>
    <scope>NUCLEOTIDE SEQUENCE [LARGE SCALE GENOMIC DNA]</scope>
    <source>
        <strain evidence="9 10">TNS-C-14</strain>
    </source>
</reference>
<evidence type="ECO:0000256" key="4">
    <source>
        <dbReference type="ARBA" id="ARBA00023163"/>
    </source>
</evidence>
<dbReference type="GO" id="GO:0005736">
    <property type="term" value="C:RNA polymerase I complex"/>
    <property type="evidence" value="ECO:0007669"/>
    <property type="project" value="TreeGrafter"/>
</dbReference>
<dbReference type="InterPro" id="IPR012340">
    <property type="entry name" value="NA-bd_OB-fold"/>
</dbReference>
<evidence type="ECO:0000259" key="7">
    <source>
        <dbReference type="Pfam" id="PF00575"/>
    </source>
</evidence>
<gene>
    <name evidence="9" type="ORF">RB653_007488</name>
</gene>
<dbReference type="InterPro" id="IPR003029">
    <property type="entry name" value="S1_domain"/>
</dbReference>
<evidence type="ECO:0000259" key="8">
    <source>
        <dbReference type="Pfam" id="PF03876"/>
    </source>
</evidence>
<dbReference type="EMBL" id="JAVFKY010000005">
    <property type="protein sequence ID" value="KAK5576347.1"/>
    <property type="molecule type" value="Genomic_DNA"/>
</dbReference>
<feature type="region of interest" description="Disordered" evidence="6">
    <location>
        <begin position="272"/>
        <end position="365"/>
    </location>
</feature>
<feature type="region of interest" description="Disordered" evidence="6">
    <location>
        <begin position="199"/>
        <end position="242"/>
    </location>
</feature>
<dbReference type="FunFam" id="3.30.1490.120:FF:000024">
    <property type="entry name" value="Probable DNA-directed RNA polymerase I subunit RPA43"/>
    <property type="match status" value="1"/>
</dbReference>
<dbReference type="PANTHER" id="PTHR12709">
    <property type="entry name" value="DNA-DIRECTED RNA POLYMERASE II, III"/>
    <property type="match status" value="1"/>
</dbReference>
<comment type="similarity">
    <text evidence="2">Belongs to the eukaryotic RPA43 RNA polymerase subunit family.</text>
</comment>
<evidence type="ECO:0000256" key="2">
    <source>
        <dbReference type="ARBA" id="ARBA00005930"/>
    </source>
</evidence>
<dbReference type="Pfam" id="PF00575">
    <property type="entry name" value="S1"/>
    <property type="match status" value="1"/>
</dbReference>
<proteinExistence type="inferred from homology"/>
<dbReference type="InterPro" id="IPR005576">
    <property type="entry name" value="Rpb7-like_N"/>
</dbReference>
<dbReference type="Proteomes" id="UP001344447">
    <property type="component" value="Unassembled WGS sequence"/>
</dbReference>
<dbReference type="Gene3D" id="3.30.1490.120">
    <property type="entry name" value="RNA polymerase Rpb7-like, N-terminal domain"/>
    <property type="match status" value="1"/>
</dbReference>
<dbReference type="InterPro" id="IPR041901">
    <property type="entry name" value="RNAP_I_Rpa43_N"/>
</dbReference>
<dbReference type="GO" id="GO:0006362">
    <property type="term" value="P:transcription elongation by RNA polymerase I"/>
    <property type="evidence" value="ECO:0007669"/>
    <property type="project" value="TreeGrafter"/>
</dbReference>
<dbReference type="Gene3D" id="2.40.50.140">
    <property type="entry name" value="Nucleic acid-binding proteins"/>
    <property type="match status" value="1"/>
</dbReference>
<evidence type="ECO:0000256" key="5">
    <source>
        <dbReference type="ARBA" id="ARBA00023242"/>
    </source>
</evidence>
<dbReference type="GO" id="GO:0006352">
    <property type="term" value="P:DNA-templated transcription initiation"/>
    <property type="evidence" value="ECO:0007669"/>
    <property type="project" value="InterPro"/>
</dbReference>
<evidence type="ECO:0000313" key="9">
    <source>
        <dbReference type="EMBL" id="KAK5576347.1"/>
    </source>
</evidence>
<evidence type="ECO:0000313" key="10">
    <source>
        <dbReference type="Proteomes" id="UP001344447"/>
    </source>
</evidence>
<keyword evidence="5" id="KW-0539">Nucleus</keyword>